<dbReference type="Proteomes" id="UP000030745">
    <property type="component" value="Unassembled WGS sequence"/>
</dbReference>
<dbReference type="PANTHER" id="PTHR46082">
    <property type="entry name" value="ATP/GTP-BINDING PROTEIN-RELATED"/>
    <property type="match status" value="1"/>
</dbReference>
<name>A0A067C7I9_SAPPC</name>
<sequence>MTTLTPPCGLKLSFFRHFIEAHGGPSAFQGLSTADVCVQYVMPYTASMQSSVVDHVALTSPSFASDATWYVSHAWQYLFLDTLASLEAFFAAKNIADPSLWFCLFNNNQHRTHDKLFDWWATTFHESLAAIGNVVMVLHPWKNPTALTRAWCVYEVYVAICVGANFELAHMDRAAFLRDMQTSPGTFLEMLSTIRSEKAQATVASDKASIDRAIVDQVGYTKLDRMVFTLLESYVKDTLRMQMETATNDADKALWASALAETHHVLGEMPLARDWYIASTAYGTAGLGLHHERTLTSRGAAALMRGLLMEPRAVWEPELVATIDAAKTHQRDESDALSIALHSLSVLYTHHALHEEAVPMAQACYDRLVRTKGLDDLDTITTMGHLGIAYHRVGNVAKAESYLLLAYERKVAVLGDDHARTLASLQHLMTLYNEQGNVERAMPLALTATERLSRVLGASHENTVIAKFTLAELHRKQGQFAEAEAQLLSLLEVAKSTFGDDTINVVYIEMFLGMVHVSTKQFATAAKYLDHAVEKRLAWYGPTSPMYEVVLLRQYWLRQLAHQFDSVDAIDVFLAALNAANITHDSWGSTRCVVCTTKIQGALHYCGTCPPFLRYFCANCVDASASTYCSHGRDACTSLAPPSQALAAQRLSLLAPLVDPPHVSEAIVSSRRR</sequence>
<dbReference type="Gene3D" id="1.25.40.10">
    <property type="entry name" value="Tetratricopeptide repeat domain"/>
    <property type="match status" value="1"/>
</dbReference>
<protein>
    <recommendedName>
        <fullName evidence="3">MalT-like TPR region domain-containing protein</fullName>
    </recommendedName>
</protein>
<dbReference type="PANTHER" id="PTHR46082:SF6">
    <property type="entry name" value="AAA+ ATPASE DOMAIN-CONTAINING PROTEIN-RELATED"/>
    <property type="match status" value="1"/>
</dbReference>
<dbReference type="RefSeq" id="XP_012204199.1">
    <property type="nucleotide sequence ID" value="XM_012348809.1"/>
</dbReference>
<dbReference type="Pfam" id="PF13424">
    <property type="entry name" value="TPR_12"/>
    <property type="match status" value="1"/>
</dbReference>
<organism evidence="1 2">
    <name type="scientific">Saprolegnia parasitica (strain CBS 223.65)</name>
    <dbReference type="NCBI Taxonomy" id="695850"/>
    <lineage>
        <taxon>Eukaryota</taxon>
        <taxon>Sar</taxon>
        <taxon>Stramenopiles</taxon>
        <taxon>Oomycota</taxon>
        <taxon>Saprolegniomycetes</taxon>
        <taxon>Saprolegniales</taxon>
        <taxon>Saprolegniaceae</taxon>
        <taxon>Saprolegnia</taxon>
    </lineage>
</organism>
<evidence type="ECO:0000313" key="2">
    <source>
        <dbReference type="Proteomes" id="UP000030745"/>
    </source>
</evidence>
<dbReference type="GeneID" id="24131451"/>
<evidence type="ECO:0000313" key="1">
    <source>
        <dbReference type="EMBL" id="KDO25130.1"/>
    </source>
</evidence>
<accession>A0A067C7I9</accession>
<dbReference type="VEuPathDB" id="FungiDB:SPRG_09278"/>
<dbReference type="KEGG" id="spar:SPRG_09278"/>
<dbReference type="OMA" id="SHENTVI"/>
<dbReference type="SUPFAM" id="SSF48452">
    <property type="entry name" value="TPR-like"/>
    <property type="match status" value="2"/>
</dbReference>
<dbReference type="OrthoDB" id="79297at2759"/>
<evidence type="ECO:0008006" key="3">
    <source>
        <dbReference type="Google" id="ProtNLM"/>
    </source>
</evidence>
<dbReference type="EMBL" id="KK583235">
    <property type="protein sequence ID" value="KDO25130.1"/>
    <property type="molecule type" value="Genomic_DNA"/>
</dbReference>
<keyword evidence="2" id="KW-1185">Reference proteome</keyword>
<reference evidence="1 2" key="1">
    <citation type="journal article" date="2013" name="PLoS Genet.">
        <title>Distinctive expansion of potential virulence genes in the genome of the oomycete fish pathogen Saprolegnia parasitica.</title>
        <authorList>
            <person name="Jiang R.H."/>
            <person name="de Bruijn I."/>
            <person name="Haas B.J."/>
            <person name="Belmonte R."/>
            <person name="Lobach L."/>
            <person name="Christie J."/>
            <person name="van den Ackerveken G."/>
            <person name="Bottin A."/>
            <person name="Bulone V."/>
            <person name="Diaz-Moreno S.M."/>
            <person name="Dumas B."/>
            <person name="Fan L."/>
            <person name="Gaulin E."/>
            <person name="Govers F."/>
            <person name="Grenville-Briggs L.J."/>
            <person name="Horner N.R."/>
            <person name="Levin J.Z."/>
            <person name="Mammella M."/>
            <person name="Meijer H.J."/>
            <person name="Morris P."/>
            <person name="Nusbaum C."/>
            <person name="Oome S."/>
            <person name="Phillips A.J."/>
            <person name="van Rooyen D."/>
            <person name="Rzeszutek E."/>
            <person name="Saraiva M."/>
            <person name="Secombes C.J."/>
            <person name="Seidl M.F."/>
            <person name="Snel B."/>
            <person name="Stassen J.H."/>
            <person name="Sykes S."/>
            <person name="Tripathy S."/>
            <person name="van den Berg H."/>
            <person name="Vega-Arreguin J.C."/>
            <person name="Wawra S."/>
            <person name="Young S.K."/>
            <person name="Zeng Q."/>
            <person name="Dieguez-Uribeondo J."/>
            <person name="Russ C."/>
            <person name="Tyler B.M."/>
            <person name="van West P."/>
        </authorList>
    </citation>
    <scope>NUCLEOTIDE SEQUENCE [LARGE SCALE GENOMIC DNA]</scope>
    <source>
        <strain evidence="1 2">CBS 223.65</strain>
    </source>
</reference>
<proteinExistence type="predicted"/>
<dbReference type="AlphaFoldDB" id="A0A067C7I9"/>
<dbReference type="InterPro" id="IPR053137">
    <property type="entry name" value="NLR-like"/>
</dbReference>
<dbReference type="Pfam" id="PF13374">
    <property type="entry name" value="TPR_10"/>
    <property type="match status" value="1"/>
</dbReference>
<gene>
    <name evidence="1" type="ORF">SPRG_09278</name>
</gene>
<dbReference type="InterPro" id="IPR011990">
    <property type="entry name" value="TPR-like_helical_dom_sf"/>
</dbReference>
<dbReference type="STRING" id="695850.A0A067C7I9"/>